<accession>A0A1D3CXM7</accession>
<keyword evidence="3" id="KW-1185">Reference proteome</keyword>
<feature type="compositionally biased region" description="Acidic residues" evidence="1">
    <location>
        <begin position="38"/>
        <end position="47"/>
    </location>
</feature>
<evidence type="ECO:0000256" key="1">
    <source>
        <dbReference type="SAM" id="MobiDB-lite"/>
    </source>
</evidence>
<feature type="compositionally biased region" description="Basic and acidic residues" evidence="1">
    <location>
        <begin position="48"/>
        <end position="63"/>
    </location>
</feature>
<name>A0A1D3CXM7_9EIME</name>
<proteinExistence type="predicted"/>
<dbReference type="VEuPathDB" id="ToxoDB:cyc_00171"/>
<evidence type="ECO:0000313" key="3">
    <source>
        <dbReference type="Proteomes" id="UP000095192"/>
    </source>
</evidence>
<dbReference type="Proteomes" id="UP000095192">
    <property type="component" value="Unassembled WGS sequence"/>
</dbReference>
<protein>
    <submittedName>
        <fullName evidence="2">Uncharacterized protein</fullName>
    </submittedName>
</protein>
<dbReference type="EMBL" id="JROU02001577">
    <property type="protein sequence ID" value="OEH75944.1"/>
    <property type="molecule type" value="Genomic_DNA"/>
</dbReference>
<gene>
    <name evidence="2" type="ORF">cyc_00171</name>
</gene>
<feature type="region of interest" description="Disordered" evidence="1">
    <location>
        <begin position="28"/>
        <end position="63"/>
    </location>
</feature>
<dbReference type="AlphaFoldDB" id="A0A1D3CXM7"/>
<reference evidence="2 3" key="1">
    <citation type="journal article" date="2016" name="BMC Genomics">
        <title>Comparative genomics reveals Cyclospora cayetanensis possesses coccidia-like metabolism and invasion components but unique surface antigens.</title>
        <authorList>
            <person name="Liu S."/>
            <person name="Wang L."/>
            <person name="Zheng H."/>
            <person name="Xu Z."/>
            <person name="Roellig D.M."/>
            <person name="Li N."/>
            <person name="Frace M.A."/>
            <person name="Tang K."/>
            <person name="Arrowood M.J."/>
            <person name="Moss D.M."/>
            <person name="Zhang L."/>
            <person name="Feng Y."/>
            <person name="Xiao L."/>
        </authorList>
    </citation>
    <scope>NUCLEOTIDE SEQUENCE [LARGE SCALE GENOMIC DNA]</scope>
    <source>
        <strain evidence="2 3">CHN_HEN01</strain>
    </source>
</reference>
<organism evidence="2 3">
    <name type="scientific">Cyclospora cayetanensis</name>
    <dbReference type="NCBI Taxonomy" id="88456"/>
    <lineage>
        <taxon>Eukaryota</taxon>
        <taxon>Sar</taxon>
        <taxon>Alveolata</taxon>
        <taxon>Apicomplexa</taxon>
        <taxon>Conoidasida</taxon>
        <taxon>Coccidia</taxon>
        <taxon>Eucoccidiorida</taxon>
        <taxon>Eimeriorina</taxon>
        <taxon>Eimeriidae</taxon>
        <taxon>Cyclospora</taxon>
    </lineage>
</organism>
<dbReference type="VEuPathDB" id="ToxoDB:LOC34617383"/>
<dbReference type="InParanoid" id="A0A1D3CXM7"/>
<comment type="caution">
    <text evidence="2">The sequence shown here is derived from an EMBL/GenBank/DDBJ whole genome shotgun (WGS) entry which is preliminary data.</text>
</comment>
<sequence>MQQPDSSTHVILRGPVVKALVPATAAVRPPSCTATAAEEADDEETPEDATHEKAPEDATHEEAASYLSVQSLEAEFLPILFRFKLEPVLGPAVQPRPYGQKKRLLHLQLQSACCNRSSEEAAVFSSRHTPPHLPWSAFLPGPNEVAIHCEAPPSPLRAALA</sequence>
<evidence type="ECO:0000313" key="2">
    <source>
        <dbReference type="EMBL" id="OEH75944.1"/>
    </source>
</evidence>